<gene>
    <name evidence="3" type="ORF">C8D88_101727</name>
</gene>
<feature type="region of interest" description="Disordered" evidence="1">
    <location>
        <begin position="129"/>
        <end position="190"/>
    </location>
</feature>
<dbReference type="EMBL" id="QGHB01000001">
    <property type="protein sequence ID" value="PWK90707.1"/>
    <property type="molecule type" value="Genomic_DNA"/>
</dbReference>
<dbReference type="RefSeq" id="WP_146231370.1">
    <property type="nucleotide sequence ID" value="NZ_QGHB01000001.1"/>
</dbReference>
<keyword evidence="2" id="KW-0472">Membrane</keyword>
<organism evidence="3 4">
    <name type="scientific">Lentzea atacamensis</name>
    <dbReference type="NCBI Taxonomy" id="531938"/>
    <lineage>
        <taxon>Bacteria</taxon>
        <taxon>Bacillati</taxon>
        <taxon>Actinomycetota</taxon>
        <taxon>Actinomycetes</taxon>
        <taxon>Pseudonocardiales</taxon>
        <taxon>Pseudonocardiaceae</taxon>
        <taxon>Lentzea</taxon>
    </lineage>
</organism>
<keyword evidence="2" id="KW-1133">Transmembrane helix</keyword>
<proteinExistence type="predicted"/>
<keyword evidence="2" id="KW-0812">Transmembrane</keyword>
<feature type="compositionally biased region" description="Polar residues" evidence="1">
    <location>
        <begin position="154"/>
        <end position="182"/>
    </location>
</feature>
<evidence type="ECO:0000313" key="3">
    <source>
        <dbReference type="EMBL" id="PWK90707.1"/>
    </source>
</evidence>
<protein>
    <submittedName>
        <fullName evidence="3">Uncharacterized protein</fullName>
    </submittedName>
</protein>
<dbReference type="Proteomes" id="UP000246005">
    <property type="component" value="Unassembled WGS sequence"/>
</dbReference>
<evidence type="ECO:0000256" key="1">
    <source>
        <dbReference type="SAM" id="MobiDB-lite"/>
    </source>
</evidence>
<reference evidence="3 4" key="1">
    <citation type="submission" date="2018-05" db="EMBL/GenBank/DDBJ databases">
        <title>Genomic Encyclopedia of Type Strains, Phase IV (KMG-IV): sequencing the most valuable type-strain genomes for metagenomic binning, comparative biology and taxonomic classification.</title>
        <authorList>
            <person name="Goeker M."/>
        </authorList>
    </citation>
    <scope>NUCLEOTIDE SEQUENCE [LARGE SCALE GENOMIC DNA]</scope>
    <source>
        <strain evidence="3 4">DSM 45480</strain>
    </source>
</reference>
<accession>A0A316IB14</accession>
<evidence type="ECO:0000256" key="2">
    <source>
        <dbReference type="SAM" id="Phobius"/>
    </source>
</evidence>
<name>A0A316IB14_9PSEU</name>
<dbReference type="AlphaFoldDB" id="A0A316IB14"/>
<comment type="caution">
    <text evidence="3">The sequence shown here is derived from an EMBL/GenBank/DDBJ whole genome shotgun (WGS) entry which is preliminary data.</text>
</comment>
<evidence type="ECO:0000313" key="4">
    <source>
        <dbReference type="Proteomes" id="UP000246005"/>
    </source>
</evidence>
<sequence>MHAEDRQLEKDSRLPRLLRRALLVVGGAIAAAVITSAPAWADVVEDGVTVTATTTSAVVSSVTDATKADELPSRVLDAGRGLVPAPVVPISLDTGLALLHEFATELPLASSAALRQGDVVAPASSRLGLVEDHSGSPASSTPVARFSTEPVPPSATSDVIVSEVASTLPSSNVTSGQQNDTSPVVPRRGELNGTCHAMRMTEPGQLVCRTWTSVVRVMSVRVGKQPGRTPD</sequence>
<feature type="transmembrane region" description="Helical" evidence="2">
    <location>
        <begin position="21"/>
        <end position="41"/>
    </location>
</feature>